<accession>A0ACC0N6N4</accession>
<dbReference type="Proteomes" id="UP001062846">
    <property type="component" value="Chromosome 7"/>
</dbReference>
<name>A0ACC0N6N4_RHOML</name>
<proteinExistence type="predicted"/>
<evidence type="ECO:0000313" key="2">
    <source>
        <dbReference type="Proteomes" id="UP001062846"/>
    </source>
</evidence>
<organism evidence="1 2">
    <name type="scientific">Rhododendron molle</name>
    <name type="common">Chinese azalea</name>
    <name type="synonym">Azalea mollis</name>
    <dbReference type="NCBI Taxonomy" id="49168"/>
    <lineage>
        <taxon>Eukaryota</taxon>
        <taxon>Viridiplantae</taxon>
        <taxon>Streptophyta</taxon>
        <taxon>Embryophyta</taxon>
        <taxon>Tracheophyta</taxon>
        <taxon>Spermatophyta</taxon>
        <taxon>Magnoliopsida</taxon>
        <taxon>eudicotyledons</taxon>
        <taxon>Gunneridae</taxon>
        <taxon>Pentapetalae</taxon>
        <taxon>asterids</taxon>
        <taxon>Ericales</taxon>
        <taxon>Ericaceae</taxon>
        <taxon>Ericoideae</taxon>
        <taxon>Rhodoreae</taxon>
        <taxon>Rhododendron</taxon>
    </lineage>
</organism>
<comment type="caution">
    <text evidence="1">The sequence shown here is derived from an EMBL/GenBank/DDBJ whole genome shotgun (WGS) entry which is preliminary data.</text>
</comment>
<protein>
    <submittedName>
        <fullName evidence="1">Uncharacterized protein</fullName>
    </submittedName>
</protein>
<keyword evidence="2" id="KW-1185">Reference proteome</keyword>
<sequence length="60" mass="6943">MPFGNSFEVELHSDHYRSRGRTASGSCSQPIEDLCRLQINGLFWIVSNLILYEILVRFLL</sequence>
<evidence type="ECO:0000313" key="1">
    <source>
        <dbReference type="EMBL" id="KAI8548307.1"/>
    </source>
</evidence>
<reference evidence="1" key="1">
    <citation type="submission" date="2022-02" db="EMBL/GenBank/DDBJ databases">
        <title>Plant Genome Project.</title>
        <authorList>
            <person name="Zhang R.-G."/>
        </authorList>
    </citation>
    <scope>NUCLEOTIDE SEQUENCE</scope>
    <source>
        <strain evidence="1">AT1</strain>
    </source>
</reference>
<dbReference type="EMBL" id="CM046394">
    <property type="protein sequence ID" value="KAI8548307.1"/>
    <property type="molecule type" value="Genomic_DNA"/>
</dbReference>
<gene>
    <name evidence="1" type="ORF">RHMOL_Rhmol07G0264100</name>
</gene>